<dbReference type="PROSITE" id="PS51680">
    <property type="entry name" value="SAM_MT_DRM"/>
    <property type="match status" value="1"/>
</dbReference>
<dbReference type="InterPro" id="IPR050390">
    <property type="entry name" value="C5-Methyltransferase"/>
</dbReference>
<dbReference type="Proteomes" id="UP001634393">
    <property type="component" value="Unassembled WGS sequence"/>
</dbReference>
<evidence type="ECO:0000256" key="3">
    <source>
        <dbReference type="ARBA" id="ARBA00022679"/>
    </source>
</evidence>
<evidence type="ECO:0000256" key="5">
    <source>
        <dbReference type="ARBA" id="ARBA00022737"/>
    </source>
</evidence>
<accession>A0ABD3RH26</accession>
<dbReference type="InterPro" id="IPR030380">
    <property type="entry name" value="SAM_MeTfrase_DRM"/>
</dbReference>
<sequence length="742" mass="82476">MCEVVDISDDEDSFVSENDVGVIPKDEGLDYDSGHRTENAGSSSGTNLRSSFIAMGFPPSDVDKAIAENGEDNAELLLETLSAYSAFQAPKTELFDDDLFGDNNDDLAATNLHTREAPNKAESSDSLDSLLGGNGIKNAYGGRDFPLKEEPDVSDGVSDEKISSLLKMNFSLDEVGFALDRLGEDASIGQLMDVIFAARMTKKYEKDAEHQISGDEENKKDCNNEALFGIMEKTLRLLEMGFSEQEISTAFESCGSEVPLPELADSIVAAQLGETGPNVVKHSSISGRSSAQSSGRHLNWKMENCSSNEPFDYFTVKTEECSSAPVPQDGISDLLEKLKGKRPKVEYADELNNWKKPKVEFEEHSSQFVGRMRLEATGRRNSTSTSNRVPATQRQLERLLSLEEDRKPTMSFTPSKSVTSMSIKPPYFLYGNVTDLSHDSWAKVSHFLISSPEFVNAKLYSALSRREGYVHNLSTEDRSHVSPKGPMTISEALPHTRKWWPSWDTRKQFSCVNCETSGISHLCDSLGRMLSESKGILSSEQQRKVFQQCDSLNLVWVGRYKLAPIDIEYVERIMGYPSNHTRVAGFSLSERLQSLKLSFQTDTLAYHLSVLKKHALSHGGLTVLSLFTGIGGVEIALHRLGIRLKGVLSVEPCEKKRKILKNWWENTRQTGELIQIESIHKVSGKKVENLIKKFSGIDLVVCQNPYTGATVGDSNSDMGLDFSLFVEFVRVLQCVRNVMKRK</sequence>
<keyword evidence="7" id="KW-0539">Nucleus</keyword>
<dbReference type="GO" id="GO:0005634">
    <property type="term" value="C:nucleus"/>
    <property type="evidence" value="ECO:0007669"/>
    <property type="project" value="UniProtKB-SubCell"/>
</dbReference>
<dbReference type="Gene3D" id="3.40.50.150">
    <property type="entry name" value="Vaccinia Virus protein VP39"/>
    <property type="match status" value="1"/>
</dbReference>
<keyword evidence="11" id="KW-1185">Reference proteome</keyword>
<evidence type="ECO:0000313" key="11">
    <source>
        <dbReference type="Proteomes" id="UP001634393"/>
    </source>
</evidence>
<evidence type="ECO:0000256" key="7">
    <source>
        <dbReference type="ARBA" id="ARBA00023242"/>
    </source>
</evidence>
<feature type="domain" description="SAM-dependent MTase DRM-type" evidence="9">
    <location>
        <begin position="414"/>
        <end position="742"/>
    </location>
</feature>
<evidence type="ECO:0000313" key="10">
    <source>
        <dbReference type="EMBL" id="KAL3812230.1"/>
    </source>
</evidence>
<keyword evidence="4" id="KW-0949">S-adenosyl-L-methionine</keyword>
<gene>
    <name evidence="10" type="ORF">ACJIZ3_013498</name>
</gene>
<comment type="subcellular location">
    <subcellularLocation>
        <location evidence="1">Nucleus</location>
    </subcellularLocation>
</comment>
<dbReference type="AlphaFoldDB" id="A0ABD3RH26"/>
<dbReference type="InterPro" id="IPR029063">
    <property type="entry name" value="SAM-dependent_MTases_sf"/>
</dbReference>
<proteinExistence type="predicted"/>
<evidence type="ECO:0000256" key="8">
    <source>
        <dbReference type="SAM" id="MobiDB-lite"/>
    </source>
</evidence>
<name>A0ABD3RH26_9LAMI</name>
<organism evidence="10 11">
    <name type="scientific">Penstemon smallii</name>
    <dbReference type="NCBI Taxonomy" id="265156"/>
    <lineage>
        <taxon>Eukaryota</taxon>
        <taxon>Viridiplantae</taxon>
        <taxon>Streptophyta</taxon>
        <taxon>Embryophyta</taxon>
        <taxon>Tracheophyta</taxon>
        <taxon>Spermatophyta</taxon>
        <taxon>Magnoliopsida</taxon>
        <taxon>eudicotyledons</taxon>
        <taxon>Gunneridae</taxon>
        <taxon>Pentapetalae</taxon>
        <taxon>asterids</taxon>
        <taxon>lamiids</taxon>
        <taxon>Lamiales</taxon>
        <taxon>Plantaginaceae</taxon>
        <taxon>Cheloneae</taxon>
        <taxon>Penstemon</taxon>
    </lineage>
</organism>
<dbReference type="PANTHER" id="PTHR23068:SF11">
    <property type="entry name" value="INACTIVE DNA (CYTOSINE-5)-METHYLTRANSFERASE DRM3-RELATED"/>
    <property type="match status" value="1"/>
</dbReference>
<dbReference type="GO" id="GO:0008168">
    <property type="term" value="F:methyltransferase activity"/>
    <property type="evidence" value="ECO:0007669"/>
    <property type="project" value="UniProtKB-KW"/>
</dbReference>
<feature type="compositionally biased region" description="Basic and acidic residues" evidence="8">
    <location>
        <begin position="25"/>
        <end position="38"/>
    </location>
</feature>
<comment type="caution">
    <text evidence="10">The sequence shown here is derived from an EMBL/GenBank/DDBJ whole genome shotgun (WGS) entry which is preliminary data.</text>
</comment>
<feature type="region of interest" description="Disordered" evidence="8">
    <location>
        <begin position="25"/>
        <end position="45"/>
    </location>
</feature>
<dbReference type="GO" id="GO:0003677">
    <property type="term" value="F:DNA binding"/>
    <property type="evidence" value="ECO:0007669"/>
    <property type="project" value="UniProtKB-KW"/>
</dbReference>
<dbReference type="SUPFAM" id="SSF53335">
    <property type="entry name" value="S-adenosyl-L-methionine-dependent methyltransferases"/>
    <property type="match status" value="2"/>
</dbReference>
<keyword evidence="3" id="KW-0808">Transferase</keyword>
<dbReference type="EMBL" id="JBJXBP010000008">
    <property type="protein sequence ID" value="KAL3812230.1"/>
    <property type="molecule type" value="Genomic_DNA"/>
</dbReference>
<evidence type="ECO:0000256" key="6">
    <source>
        <dbReference type="ARBA" id="ARBA00023125"/>
    </source>
</evidence>
<keyword evidence="2" id="KW-0489">Methyltransferase</keyword>
<protein>
    <recommendedName>
        <fullName evidence="9">SAM-dependent MTase DRM-type domain-containing protein</fullName>
    </recommendedName>
</protein>
<keyword evidence="6" id="KW-0238">DNA-binding</keyword>
<reference evidence="10 11" key="1">
    <citation type="submission" date="2024-12" db="EMBL/GenBank/DDBJ databases">
        <title>The unique morphological basis and parallel evolutionary history of personate flowers in Penstemon.</title>
        <authorList>
            <person name="Depatie T.H."/>
            <person name="Wessinger C.A."/>
        </authorList>
    </citation>
    <scope>NUCLEOTIDE SEQUENCE [LARGE SCALE GENOMIC DNA]</scope>
    <source>
        <strain evidence="10">WTNN_2</strain>
        <tissue evidence="10">Leaf</tissue>
    </source>
</reference>
<dbReference type="PANTHER" id="PTHR23068">
    <property type="entry name" value="DNA CYTOSINE-5- -METHYLTRANSFERASE 3-RELATED"/>
    <property type="match status" value="1"/>
</dbReference>
<keyword evidence="5" id="KW-0677">Repeat</keyword>
<evidence type="ECO:0000256" key="2">
    <source>
        <dbReference type="ARBA" id="ARBA00022603"/>
    </source>
</evidence>
<evidence type="ECO:0000256" key="4">
    <source>
        <dbReference type="ARBA" id="ARBA00022691"/>
    </source>
</evidence>
<evidence type="ECO:0000259" key="9">
    <source>
        <dbReference type="PROSITE" id="PS51680"/>
    </source>
</evidence>
<evidence type="ECO:0000256" key="1">
    <source>
        <dbReference type="ARBA" id="ARBA00004123"/>
    </source>
</evidence>
<dbReference type="GO" id="GO:0032259">
    <property type="term" value="P:methylation"/>
    <property type="evidence" value="ECO:0007669"/>
    <property type="project" value="UniProtKB-KW"/>
</dbReference>